<keyword evidence="3" id="KW-1185">Reference proteome</keyword>
<dbReference type="OrthoDB" id="6427496at2759"/>
<dbReference type="Proteomes" id="UP000054359">
    <property type="component" value="Unassembled WGS sequence"/>
</dbReference>
<evidence type="ECO:0000313" key="2">
    <source>
        <dbReference type="EMBL" id="KFM70315.1"/>
    </source>
</evidence>
<feature type="non-terminal residue" evidence="2">
    <location>
        <position position="116"/>
    </location>
</feature>
<dbReference type="Pfam" id="PF13843">
    <property type="entry name" value="DDE_Tnp_1_7"/>
    <property type="match status" value="1"/>
</dbReference>
<dbReference type="STRING" id="407821.A0A087TYX6"/>
<proteinExistence type="predicted"/>
<feature type="domain" description="PiggyBac transposable element-derived protein" evidence="1">
    <location>
        <begin position="4"/>
        <end position="116"/>
    </location>
</feature>
<dbReference type="InterPro" id="IPR029526">
    <property type="entry name" value="PGBD"/>
</dbReference>
<gene>
    <name evidence="2" type="ORF">X975_18705</name>
</gene>
<name>A0A087TYX6_STEMI</name>
<protein>
    <recommendedName>
        <fullName evidence="1">PiggyBac transposable element-derived protein domain-containing protein</fullName>
    </recommendedName>
</protein>
<dbReference type="EMBL" id="KK117377">
    <property type="protein sequence ID" value="KFM70315.1"/>
    <property type="molecule type" value="Genomic_DNA"/>
</dbReference>
<evidence type="ECO:0000313" key="3">
    <source>
        <dbReference type="Proteomes" id="UP000054359"/>
    </source>
</evidence>
<reference evidence="2 3" key="1">
    <citation type="submission" date="2013-11" db="EMBL/GenBank/DDBJ databases">
        <title>Genome sequencing of Stegodyphus mimosarum.</title>
        <authorList>
            <person name="Bechsgaard J."/>
        </authorList>
    </citation>
    <scope>NUCLEOTIDE SEQUENCE [LARGE SCALE GENOMIC DNA]</scope>
</reference>
<dbReference type="AlphaFoldDB" id="A0A087TYX6"/>
<sequence>MLVKVVTYTNIYIVSISENFQREKDARHRTLIETHTFISLSYFCGVHKSSYVNMQDLSATDVTGFEIFYKTMPYEFFFLNQDVCFDYIGARVVRKESGKLAPKREFFENFVNNCQK</sequence>
<accession>A0A087TYX6</accession>
<evidence type="ECO:0000259" key="1">
    <source>
        <dbReference type="Pfam" id="PF13843"/>
    </source>
</evidence>
<organism evidence="2 3">
    <name type="scientific">Stegodyphus mimosarum</name>
    <name type="common">African social velvet spider</name>
    <dbReference type="NCBI Taxonomy" id="407821"/>
    <lineage>
        <taxon>Eukaryota</taxon>
        <taxon>Metazoa</taxon>
        <taxon>Ecdysozoa</taxon>
        <taxon>Arthropoda</taxon>
        <taxon>Chelicerata</taxon>
        <taxon>Arachnida</taxon>
        <taxon>Araneae</taxon>
        <taxon>Araneomorphae</taxon>
        <taxon>Entelegynae</taxon>
        <taxon>Eresoidea</taxon>
        <taxon>Eresidae</taxon>
        <taxon>Stegodyphus</taxon>
    </lineage>
</organism>